<dbReference type="SUPFAM" id="SSF48150">
    <property type="entry name" value="DNA-glycosylase"/>
    <property type="match status" value="1"/>
</dbReference>
<comment type="caution">
    <text evidence="1">The sequence shown here is derived from an EMBL/GenBank/DDBJ whole genome shotgun (WGS) entry which is preliminary data.</text>
</comment>
<sequence>MRDFGEIVVLAAADRKGGILALDDALATTPALVSSAIAAIPDDRILAEMTRRIFNAGFSSKVIEAKWPAFEAAFMDFDVNACAFLSDDHFDALMQDRGIVRNGAKIRAVQINAQLVLDLASSHGSAARYFADWPDNDYVGLLNLLKERGSYLSGDAGMRFLRTIGKPAFITTKDVVAALVREGVIARAPTGKRDYAAIQEAFNRWSEQSGRNLTEISRILAMSFP</sequence>
<dbReference type="InterPro" id="IPR005019">
    <property type="entry name" value="Adenine_glyco"/>
</dbReference>
<proteinExistence type="predicted"/>
<accession>A0ABX3P6L4</accession>
<protein>
    <submittedName>
        <fullName evidence="1">3-methyladenine DNA glycosylase</fullName>
    </submittedName>
</protein>
<dbReference type="InterPro" id="IPR052891">
    <property type="entry name" value="DNA-3mA_glycosylase"/>
</dbReference>
<keyword evidence="2" id="KW-1185">Reference proteome</keyword>
<gene>
    <name evidence="1" type="ORF">BTR14_22655</name>
</gene>
<dbReference type="PANTHER" id="PTHR30037">
    <property type="entry name" value="DNA-3-METHYLADENINE GLYCOSYLASE 1"/>
    <property type="match status" value="1"/>
</dbReference>
<dbReference type="InterPro" id="IPR011257">
    <property type="entry name" value="DNA_glycosylase"/>
</dbReference>
<dbReference type="RefSeq" id="WP_081177825.1">
    <property type="nucleotide sequence ID" value="NZ_MSPX01000041.1"/>
</dbReference>
<name>A0ABX3P6L4_9HYPH</name>
<dbReference type="Pfam" id="PF03352">
    <property type="entry name" value="Adenine_glyco"/>
    <property type="match status" value="1"/>
</dbReference>
<dbReference type="PANTHER" id="PTHR30037:SF3">
    <property type="entry name" value="BLR0857 PROTEIN"/>
    <property type="match status" value="1"/>
</dbReference>
<evidence type="ECO:0000313" key="2">
    <source>
        <dbReference type="Proteomes" id="UP000192652"/>
    </source>
</evidence>
<dbReference type="EMBL" id="MSPX01000041">
    <property type="protein sequence ID" value="OQP83244.1"/>
    <property type="molecule type" value="Genomic_DNA"/>
</dbReference>
<evidence type="ECO:0000313" key="1">
    <source>
        <dbReference type="EMBL" id="OQP83244.1"/>
    </source>
</evidence>
<dbReference type="Proteomes" id="UP000192652">
    <property type="component" value="Unassembled WGS sequence"/>
</dbReference>
<organism evidence="1 2">
    <name type="scientific">Xaviernesmea rhizosphaerae</name>
    <dbReference type="NCBI Taxonomy" id="1672749"/>
    <lineage>
        <taxon>Bacteria</taxon>
        <taxon>Pseudomonadati</taxon>
        <taxon>Pseudomonadota</taxon>
        <taxon>Alphaproteobacteria</taxon>
        <taxon>Hyphomicrobiales</taxon>
        <taxon>Rhizobiaceae</taxon>
        <taxon>Rhizobium/Agrobacterium group</taxon>
        <taxon>Xaviernesmea</taxon>
    </lineage>
</organism>
<reference evidence="1 2" key="1">
    <citation type="journal article" date="2017" name="Antonie Van Leeuwenhoek">
        <title>Rhizobium rhizosphaerae sp. nov., a novel species isolated from rice rhizosphere.</title>
        <authorList>
            <person name="Zhao J.J."/>
            <person name="Zhang J."/>
            <person name="Zhang R.J."/>
            <person name="Zhang C.W."/>
            <person name="Yin H.Q."/>
            <person name="Zhang X.X."/>
        </authorList>
    </citation>
    <scope>NUCLEOTIDE SEQUENCE [LARGE SCALE GENOMIC DNA]</scope>
    <source>
        <strain evidence="1 2">RD15</strain>
    </source>
</reference>
<dbReference type="Gene3D" id="1.10.340.30">
    <property type="entry name" value="Hypothetical protein, domain 2"/>
    <property type="match status" value="1"/>
</dbReference>